<dbReference type="GO" id="GO:0005524">
    <property type="term" value="F:ATP binding"/>
    <property type="evidence" value="ECO:0007669"/>
    <property type="project" value="UniProtKB-KW"/>
</dbReference>
<accession>A0A238Y005</accession>
<dbReference type="Gene3D" id="3.40.50.300">
    <property type="entry name" value="P-loop containing nucleotide triphosphate hydrolases"/>
    <property type="match status" value="1"/>
</dbReference>
<dbReference type="PANTHER" id="PTHR16305:SF35">
    <property type="entry name" value="TRANSCRIPTIONAL ACTIVATOR DOMAIN"/>
    <property type="match status" value="1"/>
</dbReference>
<dbReference type="PRINTS" id="PR00038">
    <property type="entry name" value="HTHLUXR"/>
</dbReference>
<dbReference type="InterPro" id="IPR016032">
    <property type="entry name" value="Sig_transdc_resp-reg_C-effctor"/>
</dbReference>
<dbReference type="Pfam" id="PF13191">
    <property type="entry name" value="AAA_16"/>
    <property type="match status" value="1"/>
</dbReference>
<dbReference type="InterPro" id="IPR027417">
    <property type="entry name" value="P-loop_NTPase"/>
</dbReference>
<dbReference type="AlphaFoldDB" id="A0A238Y005"/>
<dbReference type="PROSITE" id="PS00622">
    <property type="entry name" value="HTH_LUXR_1"/>
    <property type="match status" value="1"/>
</dbReference>
<keyword evidence="1" id="KW-0547">Nucleotide-binding</keyword>
<evidence type="ECO:0000256" key="1">
    <source>
        <dbReference type="ARBA" id="ARBA00022741"/>
    </source>
</evidence>
<protein>
    <submittedName>
        <fullName evidence="4">Predicted ATPase</fullName>
    </submittedName>
</protein>
<dbReference type="InterPro" id="IPR000792">
    <property type="entry name" value="Tscrpt_reg_LuxR_C"/>
</dbReference>
<keyword evidence="5" id="KW-1185">Reference proteome</keyword>
<dbReference type="SUPFAM" id="SSF52540">
    <property type="entry name" value="P-loop containing nucleoside triphosphate hydrolases"/>
    <property type="match status" value="1"/>
</dbReference>
<sequence length="937" mass="98901">MVEVPPLVGRDDERARLVAALTRCRSGGGGLLLVSGEAGVGKSRLVRDALSGWDGCRLSATAVAGARAYAPLTGIVREQTPASRGDERDVGHEDPARAVLYALRAIARRAPTVVVLEDLHLADAATIDMLPAVAETLECEPLLLLGIYRSDELPRGHAIRALRSRLRRTGRLVDIALRPLTGEQTGELLASLLGAPPSPRLLAAVHDRAEGLPFFIEELAAALRDAGRLVERSGTLGLTDGAALPLPESVLDAVLARTGRLRQEHGAAVELAATLGVRVDLSPLADLAGPAEVDALIEAGLLLEADAESAVFRHGLVQEALHRSIPWARRRSHHHRVAELLASRGAAPAVVAEHWIAAHAPEKARPLLLTAAKEYCAAHAYRDAAALAGRALGLWPEGEDPAGRLTVLEALADCAELSGELTVAARTWVDVAHRRRACGDLAGAGTAHRRAANAAELLGDLPRTAAERLAAAEAFTVAGALGEAAVERLALAGQYKAAGRLTDALEQAVAATEAATLAGRRDLHGHALALQGAVRAALGQGRRGVELARSGLELALSEQLAETAGETCYELGEALEYAADYAAAVEAYESAFELCRSHGLGDLATICFVCMSPAARLMGDWDRTLSICAEVLADEGTTVLARRVAEEESGLITALRGDRRRARGPLRRAAEFGQASGIFGLEVGARWGLALVAELDEDDAVARSAVATLLDRCRTTEESHYALPALRWAASFLGERDDADGVSACHRVVATLATRNGSPKVLSALAHAGAELAVTDGDGAQAAAQFARSVELLSGITAPYERAHTQWRWGQVCAAAGDRDATIATLTSAYRTARRLTARPLARRCATVLAEAGEQVDPRLGRLAARALDSAGLTRREQEVLRHLAGGRTNREIAAELFLSTRTVDMHVRNVFTKLDCSSRTIAVRRATTLGLLPADG</sequence>
<keyword evidence="2" id="KW-0067">ATP-binding</keyword>
<dbReference type="Gene3D" id="1.25.40.10">
    <property type="entry name" value="Tetratricopeptide repeat domain"/>
    <property type="match status" value="1"/>
</dbReference>
<reference evidence="4 5" key="1">
    <citation type="submission" date="2017-06" db="EMBL/GenBank/DDBJ databases">
        <authorList>
            <person name="Kim H.J."/>
            <person name="Triplett B.A."/>
        </authorList>
    </citation>
    <scope>NUCLEOTIDE SEQUENCE [LARGE SCALE GENOMIC DNA]</scope>
    <source>
        <strain evidence="4 5">DSM 44272</strain>
    </source>
</reference>
<dbReference type="GO" id="GO:0004016">
    <property type="term" value="F:adenylate cyclase activity"/>
    <property type="evidence" value="ECO:0007669"/>
    <property type="project" value="TreeGrafter"/>
</dbReference>
<gene>
    <name evidence="4" type="ORF">SAMN06272737_116107</name>
</gene>
<dbReference type="SUPFAM" id="SSF48452">
    <property type="entry name" value="TPR-like"/>
    <property type="match status" value="1"/>
</dbReference>
<organism evidence="4 5">
    <name type="scientific">Blastococcus mobilis</name>
    <dbReference type="NCBI Taxonomy" id="1938746"/>
    <lineage>
        <taxon>Bacteria</taxon>
        <taxon>Bacillati</taxon>
        <taxon>Actinomycetota</taxon>
        <taxon>Actinomycetes</taxon>
        <taxon>Geodermatophilales</taxon>
        <taxon>Geodermatophilaceae</taxon>
        <taxon>Blastococcus</taxon>
    </lineage>
</organism>
<dbReference type="GO" id="GO:0003677">
    <property type="term" value="F:DNA binding"/>
    <property type="evidence" value="ECO:0007669"/>
    <property type="project" value="InterPro"/>
</dbReference>
<dbReference type="RefSeq" id="WP_089337378.1">
    <property type="nucleotide sequence ID" value="NZ_FZNO01000016.1"/>
</dbReference>
<dbReference type="Pfam" id="PF00196">
    <property type="entry name" value="GerE"/>
    <property type="match status" value="1"/>
</dbReference>
<dbReference type="InterPro" id="IPR011990">
    <property type="entry name" value="TPR-like_helical_dom_sf"/>
</dbReference>
<dbReference type="Proteomes" id="UP000198403">
    <property type="component" value="Unassembled WGS sequence"/>
</dbReference>
<evidence type="ECO:0000259" key="3">
    <source>
        <dbReference type="PROSITE" id="PS50043"/>
    </source>
</evidence>
<dbReference type="CDD" id="cd06170">
    <property type="entry name" value="LuxR_C_like"/>
    <property type="match status" value="1"/>
</dbReference>
<feature type="domain" description="HTH luxR-type" evidence="3">
    <location>
        <begin position="866"/>
        <end position="931"/>
    </location>
</feature>
<evidence type="ECO:0000313" key="4">
    <source>
        <dbReference type="EMBL" id="SNR63954.1"/>
    </source>
</evidence>
<dbReference type="SMART" id="SM00421">
    <property type="entry name" value="HTH_LUXR"/>
    <property type="match status" value="1"/>
</dbReference>
<dbReference type="EMBL" id="FZNO01000016">
    <property type="protein sequence ID" value="SNR63954.1"/>
    <property type="molecule type" value="Genomic_DNA"/>
</dbReference>
<name>A0A238Y005_9ACTN</name>
<dbReference type="PROSITE" id="PS50043">
    <property type="entry name" value="HTH_LUXR_2"/>
    <property type="match status" value="1"/>
</dbReference>
<dbReference type="GO" id="GO:0005737">
    <property type="term" value="C:cytoplasm"/>
    <property type="evidence" value="ECO:0007669"/>
    <property type="project" value="TreeGrafter"/>
</dbReference>
<dbReference type="InterPro" id="IPR036388">
    <property type="entry name" value="WH-like_DNA-bd_sf"/>
</dbReference>
<dbReference type="PANTHER" id="PTHR16305">
    <property type="entry name" value="TESTICULAR SOLUBLE ADENYLYL CYCLASE"/>
    <property type="match status" value="1"/>
</dbReference>
<dbReference type="GO" id="GO:0006355">
    <property type="term" value="P:regulation of DNA-templated transcription"/>
    <property type="evidence" value="ECO:0007669"/>
    <property type="project" value="InterPro"/>
</dbReference>
<dbReference type="InterPro" id="IPR041664">
    <property type="entry name" value="AAA_16"/>
</dbReference>
<evidence type="ECO:0000256" key="2">
    <source>
        <dbReference type="ARBA" id="ARBA00022840"/>
    </source>
</evidence>
<evidence type="ECO:0000313" key="5">
    <source>
        <dbReference type="Proteomes" id="UP000198403"/>
    </source>
</evidence>
<dbReference type="Gene3D" id="1.10.10.10">
    <property type="entry name" value="Winged helix-like DNA-binding domain superfamily/Winged helix DNA-binding domain"/>
    <property type="match status" value="1"/>
</dbReference>
<dbReference type="OrthoDB" id="3795727at2"/>
<proteinExistence type="predicted"/>
<dbReference type="SUPFAM" id="SSF46894">
    <property type="entry name" value="C-terminal effector domain of the bipartite response regulators"/>
    <property type="match status" value="1"/>
</dbReference>